<dbReference type="PROSITE" id="PS00867">
    <property type="entry name" value="CPSASE_2"/>
    <property type="match status" value="1"/>
</dbReference>
<keyword evidence="7" id="KW-1185">Reference proteome</keyword>
<keyword evidence="1 6" id="KW-0436">Ligase</keyword>
<reference evidence="6" key="2">
    <citation type="journal article" date="2020" name="Microorganisms">
        <title>Osmotic Adaptation and Compatible Solute Biosynthesis of Phototrophic Bacteria as Revealed from Genome Analyses.</title>
        <authorList>
            <person name="Imhoff J.F."/>
            <person name="Rahn T."/>
            <person name="Kunzel S."/>
            <person name="Keller A."/>
            <person name="Neulinger S.C."/>
        </authorList>
    </citation>
    <scope>NUCLEOTIDE SEQUENCE</scope>
    <source>
        <strain evidence="6">DSM 4395</strain>
    </source>
</reference>
<evidence type="ECO:0000313" key="7">
    <source>
        <dbReference type="Proteomes" id="UP001296967"/>
    </source>
</evidence>
<dbReference type="SUPFAM" id="SSF56059">
    <property type="entry name" value="Glutathione synthetase ATP-binding domain-like"/>
    <property type="match status" value="1"/>
</dbReference>
<protein>
    <submittedName>
        <fullName evidence="6">D-alanine--D-alanine ligase</fullName>
    </submittedName>
</protein>
<dbReference type="InterPro" id="IPR005479">
    <property type="entry name" value="CPAse_ATP-bd"/>
</dbReference>
<dbReference type="PROSITE" id="PS50975">
    <property type="entry name" value="ATP_GRASP"/>
    <property type="match status" value="1"/>
</dbReference>
<dbReference type="PANTHER" id="PTHR43585">
    <property type="entry name" value="FUMIPYRROLE BIOSYNTHESIS PROTEIN C"/>
    <property type="match status" value="1"/>
</dbReference>
<organism evidence="6 7">
    <name type="scientific">Halochromatium salexigens</name>
    <name type="common">Chromatium salexigens</name>
    <dbReference type="NCBI Taxonomy" id="49447"/>
    <lineage>
        <taxon>Bacteria</taxon>
        <taxon>Pseudomonadati</taxon>
        <taxon>Pseudomonadota</taxon>
        <taxon>Gammaproteobacteria</taxon>
        <taxon>Chromatiales</taxon>
        <taxon>Chromatiaceae</taxon>
        <taxon>Halochromatium</taxon>
    </lineage>
</organism>
<dbReference type="InterPro" id="IPR052032">
    <property type="entry name" value="ATP-dep_AA_Ligase"/>
</dbReference>
<dbReference type="InterPro" id="IPR011761">
    <property type="entry name" value="ATP-grasp"/>
</dbReference>
<gene>
    <name evidence="6" type="ORF">CCR82_13555</name>
</gene>
<evidence type="ECO:0000256" key="2">
    <source>
        <dbReference type="ARBA" id="ARBA00022741"/>
    </source>
</evidence>
<comment type="caution">
    <text evidence="6">The sequence shown here is derived from an EMBL/GenBank/DDBJ whole genome shotgun (WGS) entry which is preliminary data.</text>
</comment>
<dbReference type="GO" id="GO:0016874">
    <property type="term" value="F:ligase activity"/>
    <property type="evidence" value="ECO:0007669"/>
    <property type="project" value="UniProtKB-KW"/>
</dbReference>
<dbReference type="AlphaFoldDB" id="A0AAJ0XFY4"/>
<dbReference type="GO" id="GO:0005524">
    <property type="term" value="F:ATP binding"/>
    <property type="evidence" value="ECO:0007669"/>
    <property type="project" value="UniProtKB-UniRule"/>
</dbReference>
<reference evidence="6" key="1">
    <citation type="submission" date="2017-05" db="EMBL/GenBank/DDBJ databases">
        <authorList>
            <person name="Imhoff J.F."/>
            <person name="Rahn T."/>
            <person name="Kuenzel S."/>
            <person name="Neulinger S.C."/>
        </authorList>
    </citation>
    <scope>NUCLEOTIDE SEQUENCE</scope>
    <source>
        <strain evidence="6">DSM 4395</strain>
    </source>
</reference>
<evidence type="ECO:0000256" key="3">
    <source>
        <dbReference type="ARBA" id="ARBA00022840"/>
    </source>
</evidence>
<dbReference type="GO" id="GO:0046872">
    <property type="term" value="F:metal ion binding"/>
    <property type="evidence" value="ECO:0007669"/>
    <property type="project" value="InterPro"/>
</dbReference>
<dbReference type="Gene3D" id="3.30.470.20">
    <property type="entry name" value="ATP-grasp fold, B domain"/>
    <property type="match status" value="1"/>
</dbReference>
<dbReference type="Pfam" id="PF13535">
    <property type="entry name" value="ATP-grasp_4"/>
    <property type="match status" value="1"/>
</dbReference>
<dbReference type="EMBL" id="NHSF01000065">
    <property type="protein sequence ID" value="MBK5931514.1"/>
    <property type="molecule type" value="Genomic_DNA"/>
</dbReference>
<dbReference type="Proteomes" id="UP001296967">
    <property type="component" value="Unassembled WGS sequence"/>
</dbReference>
<name>A0AAJ0XFY4_HALSE</name>
<evidence type="ECO:0000313" key="6">
    <source>
        <dbReference type="EMBL" id="MBK5931514.1"/>
    </source>
</evidence>
<feature type="domain" description="ATP-grasp" evidence="5">
    <location>
        <begin position="127"/>
        <end position="340"/>
    </location>
</feature>
<keyword evidence="2 4" id="KW-0547">Nucleotide-binding</keyword>
<evidence type="ECO:0000259" key="5">
    <source>
        <dbReference type="PROSITE" id="PS50975"/>
    </source>
</evidence>
<proteinExistence type="predicted"/>
<keyword evidence="3 4" id="KW-0067">ATP-binding</keyword>
<sequence length="443" mass="50672">MLPGFSVHHKNRDWERITMERNLFVLGIDDFNLRQLRAIRNADNYRFHPLMTVDEVKSHGTFPFQSVLDQARDKLERFDGRIDAIIGYWDFPVTSAVAVLCREFGLPSPTVESVACCEHKYWGRLEQQRLVPEMVPRFTAVDPFDAKAADQLDLDFPFWLKPVKSTNSLLSFRVQDRRELEDALSQIREGIGHIAEAFDAFLSQVDLPNVMAQTSGRYCIAEALIKGRQCTVSGYVYRGKAQVYGVVDSINYPNGMSFQRYQYPSQLPSAVKTRLREASVKVMDGIGYDQAAFNIEYFYDEATDTLSLLEINPRISQSHGYLYEQVDGRPNHQVGVELALGEEPCVLRRQGPFGCAAKFHLREFEDAHVERVPSEPELRQIERDHPGTSIDLMVDQGMQLSELFEQDSYSYDIAHIFTAAEDQPALLEHYEQIVDAMPLKLSR</sequence>
<evidence type="ECO:0000256" key="1">
    <source>
        <dbReference type="ARBA" id="ARBA00022598"/>
    </source>
</evidence>
<accession>A0AAJ0XFY4</accession>
<dbReference type="PANTHER" id="PTHR43585:SF2">
    <property type="entry name" value="ATP-GRASP ENZYME FSQD"/>
    <property type="match status" value="1"/>
</dbReference>
<evidence type="ECO:0000256" key="4">
    <source>
        <dbReference type="PROSITE-ProRule" id="PRU00409"/>
    </source>
</evidence>